<evidence type="ECO:0000256" key="1">
    <source>
        <dbReference type="ARBA" id="ARBA00022679"/>
    </source>
</evidence>
<dbReference type="SUPFAM" id="SSF55729">
    <property type="entry name" value="Acyl-CoA N-acyltransferases (Nat)"/>
    <property type="match status" value="1"/>
</dbReference>
<dbReference type="PANTHER" id="PTHR43072">
    <property type="entry name" value="N-ACETYLTRANSFERASE"/>
    <property type="match status" value="1"/>
</dbReference>
<dbReference type="Pfam" id="PF13420">
    <property type="entry name" value="Acetyltransf_4"/>
    <property type="match status" value="1"/>
</dbReference>
<sequence>MEITIQTATVAHLNSILGIMNQAILYTTAIYDYEPKNIKEVELWFKTKQDGNFPVIVALQNDEVVGYATYHQLKDKAGYKFCVEHSVYVAEEQKGKGIGKLLLSELIDIAKEQSMHSMIGLIDAENKNSIAFHEKFGFTKAGLLKQAGYKFNRWLDVQIMQLILD</sequence>
<dbReference type="Proteomes" id="UP000615760">
    <property type="component" value="Unassembled WGS sequence"/>
</dbReference>
<organism evidence="4 5">
    <name type="scientific">Flavobacterium suaedae</name>
    <dbReference type="NCBI Taxonomy" id="1767027"/>
    <lineage>
        <taxon>Bacteria</taxon>
        <taxon>Pseudomonadati</taxon>
        <taxon>Bacteroidota</taxon>
        <taxon>Flavobacteriia</taxon>
        <taxon>Flavobacteriales</taxon>
        <taxon>Flavobacteriaceae</taxon>
        <taxon>Flavobacterium</taxon>
    </lineage>
</organism>
<dbReference type="RefSeq" id="WP_188621327.1">
    <property type="nucleotide sequence ID" value="NZ_BMJE01000005.1"/>
</dbReference>
<evidence type="ECO:0000259" key="3">
    <source>
        <dbReference type="PROSITE" id="PS51186"/>
    </source>
</evidence>
<reference evidence="5" key="1">
    <citation type="journal article" date="2019" name="Int. J. Syst. Evol. Microbiol.">
        <title>The Global Catalogue of Microorganisms (GCM) 10K type strain sequencing project: providing services to taxonomists for standard genome sequencing and annotation.</title>
        <authorList>
            <consortium name="The Broad Institute Genomics Platform"/>
            <consortium name="The Broad Institute Genome Sequencing Center for Infectious Disease"/>
            <person name="Wu L."/>
            <person name="Ma J."/>
        </authorList>
    </citation>
    <scope>NUCLEOTIDE SEQUENCE [LARGE SCALE GENOMIC DNA]</scope>
    <source>
        <strain evidence="5">CGMCC 1.15461</strain>
    </source>
</reference>
<protein>
    <submittedName>
        <fullName evidence="4">N-acetyltransferase</fullName>
    </submittedName>
</protein>
<evidence type="ECO:0000313" key="5">
    <source>
        <dbReference type="Proteomes" id="UP000615760"/>
    </source>
</evidence>
<keyword evidence="2" id="KW-0012">Acyltransferase</keyword>
<dbReference type="InterPro" id="IPR016181">
    <property type="entry name" value="Acyl_CoA_acyltransferase"/>
</dbReference>
<gene>
    <name evidence="4" type="primary">yncA</name>
    <name evidence="4" type="ORF">GCM10007424_21850</name>
</gene>
<dbReference type="Gene3D" id="3.40.630.30">
    <property type="match status" value="1"/>
</dbReference>
<dbReference type="PANTHER" id="PTHR43072:SF23">
    <property type="entry name" value="UPF0039 PROTEIN C11D3.02C"/>
    <property type="match status" value="1"/>
</dbReference>
<accession>A0ABQ1JXG9</accession>
<evidence type="ECO:0000256" key="2">
    <source>
        <dbReference type="ARBA" id="ARBA00023315"/>
    </source>
</evidence>
<name>A0ABQ1JXG9_9FLAO</name>
<comment type="caution">
    <text evidence="4">The sequence shown here is derived from an EMBL/GenBank/DDBJ whole genome shotgun (WGS) entry which is preliminary data.</text>
</comment>
<dbReference type="InterPro" id="IPR000182">
    <property type="entry name" value="GNAT_dom"/>
</dbReference>
<keyword evidence="1" id="KW-0808">Transferase</keyword>
<dbReference type="CDD" id="cd04301">
    <property type="entry name" value="NAT_SF"/>
    <property type="match status" value="1"/>
</dbReference>
<dbReference type="PROSITE" id="PS51186">
    <property type="entry name" value="GNAT"/>
    <property type="match status" value="1"/>
</dbReference>
<dbReference type="EMBL" id="BMJE01000005">
    <property type="protein sequence ID" value="GGB81380.1"/>
    <property type="molecule type" value="Genomic_DNA"/>
</dbReference>
<keyword evidence="5" id="KW-1185">Reference proteome</keyword>
<feature type="domain" description="N-acetyltransferase" evidence="3">
    <location>
        <begin position="3"/>
        <end position="165"/>
    </location>
</feature>
<evidence type="ECO:0000313" key="4">
    <source>
        <dbReference type="EMBL" id="GGB81380.1"/>
    </source>
</evidence>
<proteinExistence type="predicted"/>